<name>A0A4S8M8P5_DENBC</name>
<dbReference type="PROSITE" id="PS50878">
    <property type="entry name" value="RT_POL"/>
    <property type="match status" value="1"/>
</dbReference>
<organism evidence="2 3">
    <name type="scientific">Dendrothele bispora (strain CBS 962.96)</name>
    <dbReference type="NCBI Taxonomy" id="1314807"/>
    <lineage>
        <taxon>Eukaryota</taxon>
        <taxon>Fungi</taxon>
        <taxon>Dikarya</taxon>
        <taxon>Basidiomycota</taxon>
        <taxon>Agaricomycotina</taxon>
        <taxon>Agaricomycetes</taxon>
        <taxon>Agaricomycetidae</taxon>
        <taxon>Agaricales</taxon>
        <taxon>Agaricales incertae sedis</taxon>
        <taxon>Dendrothele</taxon>
    </lineage>
</organism>
<evidence type="ECO:0000313" key="3">
    <source>
        <dbReference type="Proteomes" id="UP000297245"/>
    </source>
</evidence>
<sequence>MRYKVRHGKSVSEEFQSLMGILAGDTLSPLLWILYFADFDIPQTEDDIELFGAFISHCQTFSHLEQADDLLLLGLSPAGLQRKMSLFYSWCRRNFMVINAIKSLIGFHGPKPRQTPTFHFGSELVSIASEYTYVGMTFQGGNFSSFSRVIAPHYNIKEKKAISVSHGILHLESMIGALPVDEGRIIYMGCVDPHLIYGCEVVLDTSLSAGKKFRDVQISFFRRLLGLSNSSVVAALFSETGIAPILFRRLELATRYLIYAIERPNDTYVYKAIRESAELHRKGSNSWFTDLLDVMEQTLPRSMLPLPSVVDLLNAEAAKGFHDKMKKSLPYWVEEQIGTAFRKTYLLQYRKEPNNEGTGYRHKAMCMRQYLGDIRNPKHRKAFTKLICGDHPLAVERLRWADNHRVSVPFEERLCRFCISAIENPEHALLECPHIPLASLQESYMTSYYSLHGNTLQCDARTDATAFLGNIISFKPAFSLTAKYIYEVLKIYDATPLHVPPVYRR</sequence>
<feature type="domain" description="Reverse transcriptase" evidence="1">
    <location>
        <begin position="1"/>
        <end position="138"/>
    </location>
</feature>
<gene>
    <name evidence="2" type="ORF">K435DRAFT_660380</name>
</gene>
<evidence type="ECO:0000259" key="1">
    <source>
        <dbReference type="PROSITE" id="PS50878"/>
    </source>
</evidence>
<keyword evidence="3" id="KW-1185">Reference proteome</keyword>
<dbReference type="Proteomes" id="UP000297245">
    <property type="component" value="Unassembled WGS sequence"/>
</dbReference>
<proteinExistence type="predicted"/>
<evidence type="ECO:0000313" key="2">
    <source>
        <dbReference type="EMBL" id="THU98739.1"/>
    </source>
</evidence>
<protein>
    <recommendedName>
        <fullName evidence="1">Reverse transcriptase domain-containing protein</fullName>
    </recommendedName>
</protein>
<dbReference type="InterPro" id="IPR000477">
    <property type="entry name" value="RT_dom"/>
</dbReference>
<dbReference type="AlphaFoldDB" id="A0A4S8M8P5"/>
<reference evidence="2 3" key="1">
    <citation type="journal article" date="2019" name="Nat. Ecol. Evol.">
        <title>Megaphylogeny resolves global patterns of mushroom evolution.</title>
        <authorList>
            <person name="Varga T."/>
            <person name="Krizsan K."/>
            <person name="Foldi C."/>
            <person name="Dima B."/>
            <person name="Sanchez-Garcia M."/>
            <person name="Sanchez-Ramirez S."/>
            <person name="Szollosi G.J."/>
            <person name="Szarkandi J.G."/>
            <person name="Papp V."/>
            <person name="Albert L."/>
            <person name="Andreopoulos W."/>
            <person name="Angelini C."/>
            <person name="Antonin V."/>
            <person name="Barry K.W."/>
            <person name="Bougher N.L."/>
            <person name="Buchanan P."/>
            <person name="Buyck B."/>
            <person name="Bense V."/>
            <person name="Catcheside P."/>
            <person name="Chovatia M."/>
            <person name="Cooper J."/>
            <person name="Damon W."/>
            <person name="Desjardin D."/>
            <person name="Finy P."/>
            <person name="Geml J."/>
            <person name="Haridas S."/>
            <person name="Hughes K."/>
            <person name="Justo A."/>
            <person name="Karasinski D."/>
            <person name="Kautmanova I."/>
            <person name="Kiss B."/>
            <person name="Kocsube S."/>
            <person name="Kotiranta H."/>
            <person name="LaButti K.M."/>
            <person name="Lechner B.E."/>
            <person name="Liimatainen K."/>
            <person name="Lipzen A."/>
            <person name="Lukacs Z."/>
            <person name="Mihaltcheva S."/>
            <person name="Morgado L.N."/>
            <person name="Niskanen T."/>
            <person name="Noordeloos M.E."/>
            <person name="Ohm R.A."/>
            <person name="Ortiz-Santana B."/>
            <person name="Ovrebo C."/>
            <person name="Racz N."/>
            <person name="Riley R."/>
            <person name="Savchenko A."/>
            <person name="Shiryaev A."/>
            <person name="Soop K."/>
            <person name="Spirin V."/>
            <person name="Szebenyi C."/>
            <person name="Tomsovsky M."/>
            <person name="Tulloss R.E."/>
            <person name="Uehling J."/>
            <person name="Grigoriev I.V."/>
            <person name="Vagvolgyi C."/>
            <person name="Papp T."/>
            <person name="Martin F.M."/>
            <person name="Miettinen O."/>
            <person name="Hibbett D.S."/>
            <person name="Nagy L.G."/>
        </authorList>
    </citation>
    <scope>NUCLEOTIDE SEQUENCE [LARGE SCALE GENOMIC DNA]</scope>
    <source>
        <strain evidence="2 3">CBS 962.96</strain>
    </source>
</reference>
<accession>A0A4S8M8P5</accession>
<dbReference type="EMBL" id="ML179131">
    <property type="protein sequence ID" value="THU98739.1"/>
    <property type="molecule type" value="Genomic_DNA"/>
</dbReference>
<dbReference type="OrthoDB" id="3240817at2759"/>